<accession>A0A238Z998</accession>
<dbReference type="Proteomes" id="UP000198403">
    <property type="component" value="Unassembled WGS sequence"/>
</dbReference>
<reference evidence="2 3" key="1">
    <citation type="submission" date="2017-06" db="EMBL/GenBank/DDBJ databases">
        <authorList>
            <person name="Kim H.J."/>
            <person name="Triplett B.A."/>
        </authorList>
    </citation>
    <scope>NUCLEOTIDE SEQUENCE [LARGE SCALE GENOMIC DNA]</scope>
    <source>
        <strain evidence="2 3">DSM 44272</strain>
    </source>
</reference>
<dbReference type="AlphaFoldDB" id="A0A238Z998"/>
<evidence type="ECO:0000256" key="1">
    <source>
        <dbReference type="SAM" id="MobiDB-lite"/>
    </source>
</evidence>
<sequence>MFLQAFGNTPEVMEQEYGHYQGRSRFVTVIDEEGGSALGVARLILPDATAPVKTLVDVAGEPWHLDVVNSLRAAGLSSRPVWDVASLAVDRRFRSGAAGAEVIVALCHGVHQYSLNCGVEGLVTVLDDRILRVVRAMGMPWTPMAGATSQYYLGSPASTPCVMVMSSVAESIRTRRPDLAPAVIDGIFRSIVLDPADLLPGRGGSLPRVPPCDQPDRPPVGRDRSAWKPPTHRRTGTLVSSPDPST</sequence>
<feature type="region of interest" description="Disordered" evidence="1">
    <location>
        <begin position="202"/>
        <end position="246"/>
    </location>
</feature>
<evidence type="ECO:0000313" key="3">
    <source>
        <dbReference type="Proteomes" id="UP000198403"/>
    </source>
</evidence>
<dbReference type="SUPFAM" id="SSF55729">
    <property type="entry name" value="Acyl-CoA N-acyltransferases (Nat)"/>
    <property type="match status" value="1"/>
</dbReference>
<dbReference type="EMBL" id="FZNO01000026">
    <property type="protein sequence ID" value="SNR79907.1"/>
    <property type="molecule type" value="Genomic_DNA"/>
</dbReference>
<name>A0A238Z998_9ACTN</name>
<feature type="compositionally biased region" description="Polar residues" evidence="1">
    <location>
        <begin position="237"/>
        <end position="246"/>
    </location>
</feature>
<keyword evidence="3" id="KW-1185">Reference proteome</keyword>
<proteinExistence type="predicted"/>
<feature type="compositionally biased region" description="Basic and acidic residues" evidence="1">
    <location>
        <begin position="214"/>
        <end position="226"/>
    </location>
</feature>
<protein>
    <submittedName>
        <fullName evidence="2">Uncharacterized protein</fullName>
    </submittedName>
</protein>
<gene>
    <name evidence="2" type="ORF">SAMN06272737_12637</name>
</gene>
<organism evidence="2 3">
    <name type="scientific">Blastococcus mobilis</name>
    <dbReference type="NCBI Taxonomy" id="1938746"/>
    <lineage>
        <taxon>Bacteria</taxon>
        <taxon>Bacillati</taxon>
        <taxon>Actinomycetota</taxon>
        <taxon>Actinomycetes</taxon>
        <taxon>Geodermatophilales</taxon>
        <taxon>Geodermatophilaceae</taxon>
        <taxon>Blastococcus</taxon>
    </lineage>
</organism>
<evidence type="ECO:0000313" key="2">
    <source>
        <dbReference type="EMBL" id="SNR79907.1"/>
    </source>
</evidence>
<dbReference type="InterPro" id="IPR016181">
    <property type="entry name" value="Acyl_CoA_acyltransferase"/>
</dbReference>
<dbReference type="Gene3D" id="3.40.630.30">
    <property type="match status" value="1"/>
</dbReference>